<evidence type="ECO:0000259" key="7">
    <source>
        <dbReference type="PROSITE" id="PS51296"/>
    </source>
</evidence>
<dbReference type="Proteomes" id="UP001595967">
    <property type="component" value="Unassembled WGS sequence"/>
</dbReference>
<dbReference type="PROSITE" id="PS51300">
    <property type="entry name" value="NIRD"/>
    <property type="match status" value="1"/>
</dbReference>
<dbReference type="NCBIfam" id="TIGR02378">
    <property type="entry name" value="nirD_assim_sml"/>
    <property type="match status" value="1"/>
</dbReference>
<gene>
    <name evidence="8" type="primary">nirD</name>
    <name evidence="8" type="ORF">ACFO3A_04755</name>
</gene>
<dbReference type="EMBL" id="JBHSEW010000003">
    <property type="protein sequence ID" value="MFC4621517.1"/>
    <property type="molecule type" value="Genomic_DNA"/>
</dbReference>
<keyword evidence="4" id="KW-0408">Iron</keyword>
<evidence type="ECO:0000256" key="1">
    <source>
        <dbReference type="ARBA" id="ARBA00022714"/>
    </source>
</evidence>
<proteinExistence type="predicted"/>
<evidence type="ECO:0000256" key="6">
    <source>
        <dbReference type="ARBA" id="ARBA00023063"/>
    </source>
</evidence>
<dbReference type="SUPFAM" id="SSF50022">
    <property type="entry name" value="ISP domain"/>
    <property type="match status" value="1"/>
</dbReference>
<feature type="domain" description="Rieske" evidence="7">
    <location>
        <begin position="8"/>
        <end position="104"/>
    </location>
</feature>
<accession>A0ABV9GU45</accession>
<reference evidence="9" key="1">
    <citation type="journal article" date="2019" name="Int. J. Syst. Evol. Microbiol.">
        <title>The Global Catalogue of Microorganisms (GCM) 10K type strain sequencing project: providing services to taxonomists for standard genome sequencing and annotation.</title>
        <authorList>
            <consortium name="The Broad Institute Genomics Platform"/>
            <consortium name="The Broad Institute Genome Sequencing Center for Infectious Disease"/>
            <person name="Wu L."/>
            <person name="Ma J."/>
        </authorList>
    </citation>
    <scope>NUCLEOTIDE SEQUENCE [LARGE SCALE GENOMIC DNA]</scope>
    <source>
        <strain evidence="9">JCM 11650</strain>
    </source>
</reference>
<keyword evidence="1" id="KW-0001">2Fe-2S</keyword>
<evidence type="ECO:0000256" key="2">
    <source>
        <dbReference type="ARBA" id="ARBA00022723"/>
    </source>
</evidence>
<evidence type="ECO:0000256" key="4">
    <source>
        <dbReference type="ARBA" id="ARBA00023004"/>
    </source>
</evidence>
<keyword evidence="5" id="KW-0411">Iron-sulfur</keyword>
<evidence type="ECO:0000256" key="3">
    <source>
        <dbReference type="ARBA" id="ARBA00023002"/>
    </source>
</evidence>
<comment type="caution">
    <text evidence="8">The sequence shown here is derived from an EMBL/GenBank/DDBJ whole genome shotgun (WGS) entry which is preliminary data.</text>
</comment>
<dbReference type="PROSITE" id="PS51296">
    <property type="entry name" value="RIESKE"/>
    <property type="match status" value="1"/>
</dbReference>
<evidence type="ECO:0000313" key="8">
    <source>
        <dbReference type="EMBL" id="MFC4621517.1"/>
    </source>
</evidence>
<organism evidence="8 9">
    <name type="scientific">Comamonas nitrativorans</name>
    <dbReference type="NCBI Taxonomy" id="108437"/>
    <lineage>
        <taxon>Bacteria</taxon>
        <taxon>Pseudomonadati</taxon>
        <taxon>Pseudomonadota</taxon>
        <taxon>Betaproteobacteria</taxon>
        <taxon>Burkholderiales</taxon>
        <taxon>Comamonadaceae</taxon>
        <taxon>Comamonas</taxon>
    </lineage>
</organism>
<dbReference type="CDD" id="cd03530">
    <property type="entry name" value="Rieske_NirD_small_Bacillus"/>
    <property type="match status" value="1"/>
</dbReference>
<dbReference type="Gene3D" id="2.102.10.10">
    <property type="entry name" value="Rieske [2Fe-2S] iron-sulphur domain"/>
    <property type="match status" value="1"/>
</dbReference>
<evidence type="ECO:0000313" key="9">
    <source>
        <dbReference type="Proteomes" id="UP001595967"/>
    </source>
</evidence>
<protein>
    <submittedName>
        <fullName evidence="8">Nitrite reductase small subunit NirD</fullName>
    </submittedName>
</protein>
<dbReference type="InterPro" id="IPR012748">
    <property type="entry name" value="Rieske-like_NirD"/>
</dbReference>
<keyword evidence="6" id="KW-0534">Nitrate assimilation</keyword>
<dbReference type="RefSeq" id="WP_377724437.1">
    <property type="nucleotide sequence ID" value="NZ_JBHSEW010000003.1"/>
</dbReference>
<keyword evidence="3" id="KW-0560">Oxidoreductase</keyword>
<sequence>MTSPTHWHYICQVDDIPRQGARRVARPQGLEVALFRTAADAVYALLDYSPYKGGPLSQGMVFGDKVACPLHNWTIGLADGQAQAPDEGSTPTFRVQVQDGAVYLDAAELTAHALTQTRPLAGPTQRTAPATH</sequence>
<name>A0ABV9GU45_9BURK</name>
<keyword evidence="9" id="KW-1185">Reference proteome</keyword>
<evidence type="ECO:0000256" key="5">
    <source>
        <dbReference type="ARBA" id="ARBA00023014"/>
    </source>
</evidence>
<keyword evidence="2" id="KW-0479">Metal-binding</keyword>
<dbReference type="InterPro" id="IPR036922">
    <property type="entry name" value="Rieske_2Fe-2S_sf"/>
</dbReference>
<dbReference type="InterPro" id="IPR017941">
    <property type="entry name" value="Rieske_2Fe-2S"/>
</dbReference>
<dbReference type="Pfam" id="PF13806">
    <property type="entry name" value="Rieske_2"/>
    <property type="match status" value="1"/>
</dbReference>